<dbReference type="InterPro" id="IPR051283">
    <property type="entry name" value="Sec_Metabolite_Acyltrans"/>
</dbReference>
<comment type="caution">
    <text evidence="2">The sequence shown here is derived from an EMBL/GenBank/DDBJ whole genome shotgun (WGS) entry which is preliminary data.</text>
</comment>
<name>A0AAV6M7N0_9ROSI</name>
<keyword evidence="1" id="KW-0808">Transferase</keyword>
<gene>
    <name evidence="2" type="primary">DCR</name>
    <name evidence="2" type="ORF">SDJN03_24283</name>
</gene>
<dbReference type="AlphaFoldDB" id="A0AAV6M7N0"/>
<feature type="non-terminal residue" evidence="2">
    <location>
        <position position="1"/>
    </location>
</feature>
<evidence type="ECO:0000313" key="2">
    <source>
        <dbReference type="EMBL" id="KAG6576709.1"/>
    </source>
</evidence>
<proteinExistence type="predicted"/>
<dbReference type="Proteomes" id="UP000685013">
    <property type="component" value="Chromosome 16"/>
</dbReference>
<dbReference type="PANTHER" id="PTHR31896:SF76">
    <property type="entry name" value="BAHD ACYLTRANSFERASE DCR"/>
    <property type="match status" value="1"/>
</dbReference>
<dbReference type="PANTHER" id="PTHR31896">
    <property type="entry name" value="FAMILY REGULATORY PROTEIN, PUTATIVE (AFU_ORTHOLOGUE AFUA_3G14730)-RELATED"/>
    <property type="match status" value="1"/>
</dbReference>
<reference evidence="2 3" key="1">
    <citation type="journal article" date="2021" name="Hortic Res">
        <title>The domestication of Cucurbita argyrosperma as revealed by the genome of its wild relative.</title>
        <authorList>
            <person name="Barrera-Redondo J."/>
            <person name="Sanchez-de la Vega G."/>
            <person name="Aguirre-Liguori J.A."/>
            <person name="Castellanos-Morales G."/>
            <person name="Gutierrez-Guerrero Y.T."/>
            <person name="Aguirre-Dugua X."/>
            <person name="Aguirre-Planter E."/>
            <person name="Tenaillon M.I."/>
            <person name="Lira-Saade R."/>
            <person name="Eguiarte L.E."/>
        </authorList>
    </citation>
    <scope>NUCLEOTIDE SEQUENCE [LARGE SCALE GENOMIC DNA]</scope>
    <source>
        <strain evidence="2">JBR-2021</strain>
    </source>
</reference>
<dbReference type="Pfam" id="PF02458">
    <property type="entry name" value="Transferase"/>
    <property type="match status" value="1"/>
</dbReference>
<keyword evidence="3" id="KW-1185">Reference proteome</keyword>
<evidence type="ECO:0000313" key="3">
    <source>
        <dbReference type="Proteomes" id="UP000685013"/>
    </source>
</evidence>
<evidence type="ECO:0000256" key="1">
    <source>
        <dbReference type="ARBA" id="ARBA00022679"/>
    </source>
</evidence>
<organism evidence="2 3">
    <name type="scientific">Cucurbita argyrosperma subsp. sororia</name>
    <dbReference type="NCBI Taxonomy" id="37648"/>
    <lineage>
        <taxon>Eukaryota</taxon>
        <taxon>Viridiplantae</taxon>
        <taxon>Streptophyta</taxon>
        <taxon>Embryophyta</taxon>
        <taxon>Tracheophyta</taxon>
        <taxon>Spermatophyta</taxon>
        <taxon>Magnoliopsida</taxon>
        <taxon>eudicotyledons</taxon>
        <taxon>Gunneridae</taxon>
        <taxon>Pentapetalae</taxon>
        <taxon>rosids</taxon>
        <taxon>fabids</taxon>
        <taxon>Cucurbitales</taxon>
        <taxon>Cucurbitaceae</taxon>
        <taxon>Cucurbiteae</taxon>
        <taxon>Cucurbita</taxon>
    </lineage>
</organism>
<dbReference type="GO" id="GO:0016746">
    <property type="term" value="F:acyltransferase activity"/>
    <property type="evidence" value="ECO:0007669"/>
    <property type="project" value="UniProtKB-KW"/>
</dbReference>
<keyword evidence="2" id="KW-0012">Acyltransferase</keyword>
<sequence>MAPESITVFTVFADCRKRVHPPMPESYFGNLIQAIFTGTAAGLLLMNPPEFGVGMILKVIVSYDAAAIDQRNKEWKSAPKIFQFKDAGMNCVAEGCSPRFEVYEGGALMWR</sequence>
<protein>
    <submittedName>
        <fullName evidence="2">BAHD acyltransferase DCR</fullName>
    </submittedName>
</protein>
<accession>A0AAV6M7N0</accession>
<dbReference type="EMBL" id="JAGKQH010000016">
    <property type="protein sequence ID" value="KAG6576709.1"/>
    <property type="molecule type" value="Genomic_DNA"/>
</dbReference>